<feature type="domain" description="BPL/LPL catalytic" evidence="1">
    <location>
        <begin position="1"/>
        <end position="178"/>
    </location>
</feature>
<dbReference type="EMBL" id="DRWN01000011">
    <property type="protein sequence ID" value="HHK67717.1"/>
    <property type="molecule type" value="Genomic_DNA"/>
</dbReference>
<name>A0A7C5L6F4_CALS0</name>
<dbReference type="Gene3D" id="3.30.930.10">
    <property type="entry name" value="Bira Bifunctional Protein, Domain 2"/>
    <property type="match status" value="1"/>
</dbReference>
<dbReference type="PROSITE" id="PS51733">
    <property type="entry name" value="BPL_LPL_CATALYTIC"/>
    <property type="match status" value="1"/>
</dbReference>
<evidence type="ECO:0000313" key="2">
    <source>
        <dbReference type="EMBL" id="HHK67717.1"/>
    </source>
</evidence>
<comment type="caution">
    <text evidence="2">The sequence shown here is derived from an EMBL/GenBank/DDBJ whole genome shotgun (WGS) entry which is preliminary data.</text>
</comment>
<protein>
    <recommendedName>
        <fullName evidence="1">BPL/LPL catalytic domain-containing protein</fullName>
    </recommendedName>
</protein>
<dbReference type="InterPro" id="IPR045864">
    <property type="entry name" value="aa-tRNA-synth_II/BPL/LPL"/>
</dbReference>
<reference evidence="2" key="1">
    <citation type="journal article" date="2020" name="mSystems">
        <title>Genome- and Community-Level Interaction Insights into Carbon Utilization and Element Cycling Functions of Hydrothermarchaeota in Hydrothermal Sediment.</title>
        <authorList>
            <person name="Zhou Z."/>
            <person name="Liu Y."/>
            <person name="Xu W."/>
            <person name="Pan J."/>
            <person name="Luo Z.H."/>
            <person name="Li M."/>
        </authorList>
    </citation>
    <scope>NUCLEOTIDE SEQUENCE [LARGE SCALE GENOMIC DNA]</scope>
    <source>
        <strain evidence="2">SpSt-1056</strain>
    </source>
</reference>
<accession>A0A7C5L6F4</accession>
<dbReference type="InterPro" id="IPR004143">
    <property type="entry name" value="BPL_LPL_catalytic"/>
</dbReference>
<dbReference type="PANTHER" id="PTHR12835">
    <property type="entry name" value="BIOTIN PROTEIN LIGASE"/>
    <property type="match status" value="1"/>
</dbReference>
<dbReference type="PANTHER" id="PTHR12835:SF5">
    <property type="entry name" value="BIOTIN--PROTEIN LIGASE"/>
    <property type="match status" value="1"/>
</dbReference>
<dbReference type="AlphaFoldDB" id="A0A7C5L6F4"/>
<evidence type="ECO:0000259" key="1">
    <source>
        <dbReference type="PROSITE" id="PS51733"/>
    </source>
</evidence>
<gene>
    <name evidence="2" type="ORF">ENM11_00985</name>
</gene>
<sequence length="245" mass="27194">MTAGQSKVIEVPETISTFDEAKNLGTTEEGVAIFTRSQKASIGRLQPLKSGCLWFTFINYPRQSATTSPLLILTTALSVVEGIARTTGLQPLLRWPNEISLHGYRVAAVSVEMDVVNDLIARAFAGGGVYCNVKFDEIPADFRNENTSISAEVGGEVDEIQLLENILGSFRKEYELYKAGWRIELIDKIRDVMEFFKTTVNVTLSHGTQLIGYLEDLDELGRISFRVDQERIMLAPADVENVSVL</sequence>
<dbReference type="SUPFAM" id="SSF55681">
    <property type="entry name" value="Class II aaRS and biotin synthetases"/>
    <property type="match status" value="1"/>
</dbReference>
<organism evidence="2">
    <name type="scientific">Caldiarchaeum subterraneum</name>
    <dbReference type="NCBI Taxonomy" id="311458"/>
    <lineage>
        <taxon>Archaea</taxon>
        <taxon>Nitrososphaerota</taxon>
        <taxon>Candidatus Caldarchaeales</taxon>
        <taxon>Candidatus Caldarchaeaceae</taxon>
        <taxon>Candidatus Caldarchaeum</taxon>
    </lineage>
</organism>
<dbReference type="GO" id="GO:0004077">
    <property type="term" value="F:biotin--[biotin carboxyl-carrier protein] ligase activity"/>
    <property type="evidence" value="ECO:0007669"/>
    <property type="project" value="TreeGrafter"/>
</dbReference>
<dbReference type="GO" id="GO:0005737">
    <property type="term" value="C:cytoplasm"/>
    <property type="evidence" value="ECO:0007669"/>
    <property type="project" value="TreeGrafter"/>
</dbReference>
<proteinExistence type="predicted"/>